<dbReference type="AlphaFoldDB" id="A0A2I1NBG2"/>
<dbReference type="Gene3D" id="3.40.50.11820">
    <property type="match status" value="1"/>
</dbReference>
<keyword evidence="3" id="KW-1003">Cell membrane</keyword>
<dbReference type="Proteomes" id="UP000234639">
    <property type="component" value="Unassembled WGS sequence"/>
</dbReference>
<evidence type="ECO:0000256" key="5">
    <source>
        <dbReference type="ARBA" id="ARBA00022944"/>
    </source>
</evidence>
<dbReference type="EMBL" id="PKHU01000002">
    <property type="protein sequence ID" value="PKZ29706.1"/>
    <property type="molecule type" value="Genomic_DNA"/>
</dbReference>
<dbReference type="PANTHER" id="PTHR37316:SF3">
    <property type="entry name" value="TEICHOIC ACID GLYCEROL-PHOSPHATE TRANSFERASE"/>
    <property type="match status" value="1"/>
</dbReference>
<comment type="similarity">
    <text evidence="2">Belongs to the CDP-glycerol glycerophosphotransferase family.</text>
</comment>
<dbReference type="RefSeq" id="WP_101636708.1">
    <property type="nucleotide sequence ID" value="NZ_CAUPEY010000001.1"/>
</dbReference>
<keyword evidence="5" id="KW-0777">Teichoic acid biosynthesis</keyword>
<dbReference type="GO" id="GO:0047355">
    <property type="term" value="F:CDP-glycerol glycerophosphotransferase activity"/>
    <property type="evidence" value="ECO:0007669"/>
    <property type="project" value="InterPro"/>
</dbReference>
<evidence type="ECO:0000256" key="7">
    <source>
        <dbReference type="SAM" id="Phobius"/>
    </source>
</evidence>
<gene>
    <name evidence="8" type="ORF">CYJ41_02105</name>
</gene>
<dbReference type="InterPro" id="IPR051612">
    <property type="entry name" value="Teichoic_Acid_Biosynth"/>
</dbReference>
<dbReference type="SUPFAM" id="SSF53756">
    <property type="entry name" value="UDP-Glycosyltransferase/glycogen phosphorylase"/>
    <property type="match status" value="1"/>
</dbReference>
<feature type="transmembrane region" description="Helical" evidence="7">
    <location>
        <begin position="102"/>
        <end position="121"/>
    </location>
</feature>
<evidence type="ECO:0000313" key="9">
    <source>
        <dbReference type="Proteomes" id="UP000234639"/>
    </source>
</evidence>
<accession>A0A2I1NBG2</accession>
<dbReference type="Gene3D" id="3.40.50.12580">
    <property type="match status" value="1"/>
</dbReference>
<dbReference type="InterPro" id="IPR007554">
    <property type="entry name" value="Glycerophosphate_synth"/>
</dbReference>
<reference evidence="8 9" key="1">
    <citation type="submission" date="2017-12" db="EMBL/GenBank/DDBJ databases">
        <title>Phylogenetic diversity of female urinary microbiome.</title>
        <authorList>
            <person name="Thomas-White K."/>
            <person name="Wolfe A.J."/>
        </authorList>
    </citation>
    <scope>NUCLEOTIDE SEQUENCE [LARGE SCALE GENOMIC DNA]</scope>
    <source>
        <strain evidence="8 9">UMB0112</strain>
    </source>
</reference>
<sequence length="395" mass="46327">MKTNQNKHNRLRFLNIIFGIPAFFISVLLPKHKTRIVFNSHFNTKFDYNSKYLFLYMMKCGYDVYFVINDDILREKLTKKYGDKFIETKTLKGKIFALMSKLWFISAFEMPVGGVFLKYFITIVHLTHGSLVKNVGLLEKDISFFKKIYYKCFVRTNISYSIATSEFFVDSTSKYIGIDKKNVLITGFPRNDALFLDNKKKFSTIDGKKYNILYAPTWRKDTKTKLFPFENMDFDELNSFLELNDIVLHIRLHPVFEDALDKKILNKNIKLFSSKICDEIMDALVNFDALITDYSSIMYDFLLLDRPIIFLPYDYEEYKEKVGFAVEYSKIAAGQKPKTLNEFKDSLIDIKDIDTFSDSRKNISMICNKFHDGNCKRLIDVLIDKKIEPLYALSS</sequence>
<dbReference type="Pfam" id="PF04464">
    <property type="entry name" value="Glyphos_transf"/>
    <property type="match status" value="1"/>
</dbReference>
<evidence type="ECO:0000256" key="1">
    <source>
        <dbReference type="ARBA" id="ARBA00004202"/>
    </source>
</evidence>
<keyword evidence="7" id="KW-0812">Transmembrane</keyword>
<evidence type="ECO:0000256" key="4">
    <source>
        <dbReference type="ARBA" id="ARBA00022679"/>
    </source>
</evidence>
<comment type="subcellular location">
    <subcellularLocation>
        <location evidence="1">Cell membrane</location>
        <topology evidence="1">Peripheral membrane protein</topology>
    </subcellularLocation>
</comment>
<proteinExistence type="inferred from homology"/>
<dbReference type="InterPro" id="IPR043148">
    <property type="entry name" value="TagF_C"/>
</dbReference>
<organism evidence="8 9">
    <name type="scientific">Campylobacter ureolyticus</name>
    <dbReference type="NCBI Taxonomy" id="827"/>
    <lineage>
        <taxon>Bacteria</taxon>
        <taxon>Pseudomonadati</taxon>
        <taxon>Campylobacterota</taxon>
        <taxon>Epsilonproteobacteria</taxon>
        <taxon>Campylobacterales</taxon>
        <taxon>Campylobacteraceae</taxon>
        <taxon>Campylobacter</taxon>
    </lineage>
</organism>
<keyword evidence="7" id="KW-1133">Transmembrane helix</keyword>
<dbReference type="GO" id="GO:0019350">
    <property type="term" value="P:teichoic acid biosynthetic process"/>
    <property type="evidence" value="ECO:0007669"/>
    <property type="project" value="UniProtKB-KW"/>
</dbReference>
<feature type="transmembrane region" description="Helical" evidence="7">
    <location>
        <begin position="50"/>
        <end position="68"/>
    </location>
</feature>
<evidence type="ECO:0000313" key="8">
    <source>
        <dbReference type="EMBL" id="PKZ29706.1"/>
    </source>
</evidence>
<dbReference type="GO" id="GO:0005886">
    <property type="term" value="C:plasma membrane"/>
    <property type="evidence" value="ECO:0007669"/>
    <property type="project" value="UniProtKB-SubCell"/>
</dbReference>
<keyword evidence="6 7" id="KW-0472">Membrane</keyword>
<dbReference type="PANTHER" id="PTHR37316">
    <property type="entry name" value="TEICHOIC ACID GLYCEROL-PHOSPHATE PRIMASE"/>
    <property type="match status" value="1"/>
</dbReference>
<name>A0A2I1NBG2_9BACT</name>
<feature type="transmembrane region" description="Helical" evidence="7">
    <location>
        <begin position="12"/>
        <end position="30"/>
    </location>
</feature>
<protein>
    <recommendedName>
        <fullName evidence="10">Teichoic acid poly(glycerol phosphate) polymerase</fullName>
    </recommendedName>
</protein>
<comment type="caution">
    <text evidence="8">The sequence shown here is derived from an EMBL/GenBank/DDBJ whole genome shotgun (WGS) entry which is preliminary data.</text>
</comment>
<evidence type="ECO:0000256" key="6">
    <source>
        <dbReference type="ARBA" id="ARBA00023136"/>
    </source>
</evidence>
<dbReference type="InterPro" id="IPR043149">
    <property type="entry name" value="TagF_N"/>
</dbReference>
<evidence type="ECO:0000256" key="2">
    <source>
        <dbReference type="ARBA" id="ARBA00010488"/>
    </source>
</evidence>
<keyword evidence="4" id="KW-0808">Transferase</keyword>
<evidence type="ECO:0008006" key="10">
    <source>
        <dbReference type="Google" id="ProtNLM"/>
    </source>
</evidence>
<evidence type="ECO:0000256" key="3">
    <source>
        <dbReference type="ARBA" id="ARBA00022475"/>
    </source>
</evidence>